<feature type="region of interest" description="Disordered" evidence="4">
    <location>
        <begin position="1"/>
        <end position="135"/>
    </location>
</feature>
<dbReference type="InterPro" id="IPR011600">
    <property type="entry name" value="Pept_C14_caspase"/>
</dbReference>
<evidence type="ECO:0000256" key="2">
    <source>
        <dbReference type="ARBA" id="ARBA00022703"/>
    </source>
</evidence>
<dbReference type="PANTHER" id="PTHR48104:SF30">
    <property type="entry name" value="METACASPASE-1"/>
    <property type="match status" value="1"/>
</dbReference>
<evidence type="ECO:0000313" key="6">
    <source>
        <dbReference type="EMBL" id="TFK99551.1"/>
    </source>
</evidence>
<comment type="similarity">
    <text evidence="1">Belongs to the peptidase C14B family.</text>
</comment>
<evidence type="ECO:0000259" key="5">
    <source>
        <dbReference type="Pfam" id="PF00656"/>
    </source>
</evidence>
<feature type="compositionally biased region" description="Gly residues" evidence="4">
    <location>
        <begin position="62"/>
        <end position="80"/>
    </location>
</feature>
<accession>A0A5C3QCV0</accession>
<dbReference type="Proteomes" id="UP000305067">
    <property type="component" value="Unassembled WGS sequence"/>
</dbReference>
<protein>
    <submittedName>
        <fullName evidence="6">Caspase domain-containing protein</fullName>
    </submittedName>
</protein>
<dbReference type="OrthoDB" id="3223806at2759"/>
<reference evidence="6 7" key="1">
    <citation type="journal article" date="2019" name="Nat. Ecol. Evol.">
        <title>Megaphylogeny resolves global patterns of mushroom evolution.</title>
        <authorList>
            <person name="Varga T."/>
            <person name="Krizsan K."/>
            <person name="Foldi C."/>
            <person name="Dima B."/>
            <person name="Sanchez-Garcia M."/>
            <person name="Sanchez-Ramirez S."/>
            <person name="Szollosi G.J."/>
            <person name="Szarkandi J.G."/>
            <person name="Papp V."/>
            <person name="Albert L."/>
            <person name="Andreopoulos W."/>
            <person name="Angelini C."/>
            <person name="Antonin V."/>
            <person name="Barry K.W."/>
            <person name="Bougher N.L."/>
            <person name="Buchanan P."/>
            <person name="Buyck B."/>
            <person name="Bense V."/>
            <person name="Catcheside P."/>
            <person name="Chovatia M."/>
            <person name="Cooper J."/>
            <person name="Damon W."/>
            <person name="Desjardin D."/>
            <person name="Finy P."/>
            <person name="Geml J."/>
            <person name="Haridas S."/>
            <person name="Hughes K."/>
            <person name="Justo A."/>
            <person name="Karasinski D."/>
            <person name="Kautmanova I."/>
            <person name="Kiss B."/>
            <person name="Kocsube S."/>
            <person name="Kotiranta H."/>
            <person name="LaButti K.M."/>
            <person name="Lechner B.E."/>
            <person name="Liimatainen K."/>
            <person name="Lipzen A."/>
            <person name="Lukacs Z."/>
            <person name="Mihaltcheva S."/>
            <person name="Morgado L.N."/>
            <person name="Niskanen T."/>
            <person name="Noordeloos M.E."/>
            <person name="Ohm R.A."/>
            <person name="Ortiz-Santana B."/>
            <person name="Ovrebo C."/>
            <person name="Racz N."/>
            <person name="Riley R."/>
            <person name="Savchenko A."/>
            <person name="Shiryaev A."/>
            <person name="Soop K."/>
            <person name="Spirin V."/>
            <person name="Szebenyi C."/>
            <person name="Tomsovsky M."/>
            <person name="Tulloss R.E."/>
            <person name="Uehling J."/>
            <person name="Grigoriev I.V."/>
            <person name="Vagvolgyi C."/>
            <person name="Papp T."/>
            <person name="Martin F.M."/>
            <person name="Miettinen O."/>
            <person name="Hibbett D.S."/>
            <person name="Nagy L.G."/>
        </authorList>
    </citation>
    <scope>NUCLEOTIDE SEQUENCE [LARGE SCALE GENOMIC DNA]</scope>
    <source>
        <strain evidence="6 7">CBS 309.79</strain>
    </source>
</reference>
<sequence>MWNNQDGGNQGYGGGGGFPQPGGYDNSGYNPGYAPPGGPPPSGYNQYGGGYSGGYQQDHGGYHQGHGGYQQDHGGYGGAGYAPPSEPHPGYGGGGYAPPSEPHPEYGTRTYEPPSGNAHMPPSGQQNYGPHFEGKDHQDHQPFFQYSQCTGKRKALLIGINYVGQDGELRGCINDVENLKEFIIRHFKYHEDDIVTLTDDQNEPGRRPTKDNIIRGMKWLVRDAQPDDSLFFHFSGHGGSTEDLDGDEIDGTDEVIYPVDFQENGHIVDDDMHEIMVRPLPAGCRLTAIYDSCHSGTALDLPYVYSTEGKIKEPDLAAEAGAGLLDAVTSYARGDMGSVFSSGMGLFKSMMGSGDAQEAHEHAKKTKTSPADVISWSGCKDVQTSADTTENGEATGAMSHAFVSSWEAQPGQTYQQLLNSVRTILKDNYSQKPQLSSSHPMDVDVIYIM</sequence>
<feature type="compositionally biased region" description="Low complexity" evidence="4">
    <location>
        <begin position="21"/>
        <end position="32"/>
    </location>
</feature>
<evidence type="ECO:0000256" key="1">
    <source>
        <dbReference type="ARBA" id="ARBA00009005"/>
    </source>
</evidence>
<proteinExistence type="inferred from homology"/>
<name>A0A5C3QCV0_9AGAR</name>
<feature type="compositionally biased region" description="Gly residues" evidence="4">
    <location>
        <begin position="8"/>
        <end position="20"/>
    </location>
</feature>
<keyword evidence="3" id="KW-0645">Protease</keyword>
<feature type="domain" description="Peptidase C14 caspase" evidence="5">
    <location>
        <begin position="152"/>
        <end position="439"/>
    </location>
</feature>
<dbReference type="PANTHER" id="PTHR48104">
    <property type="entry name" value="METACASPASE-4"/>
    <property type="match status" value="1"/>
</dbReference>
<dbReference type="AlphaFoldDB" id="A0A5C3QCV0"/>
<dbReference type="SUPFAM" id="SSF52129">
    <property type="entry name" value="Caspase-like"/>
    <property type="match status" value="1"/>
</dbReference>
<dbReference type="GO" id="GO:0005737">
    <property type="term" value="C:cytoplasm"/>
    <property type="evidence" value="ECO:0007669"/>
    <property type="project" value="TreeGrafter"/>
</dbReference>
<dbReference type="Gene3D" id="3.40.50.12660">
    <property type="match status" value="2"/>
</dbReference>
<evidence type="ECO:0000256" key="4">
    <source>
        <dbReference type="SAM" id="MobiDB-lite"/>
    </source>
</evidence>
<keyword evidence="7" id="KW-1185">Reference proteome</keyword>
<dbReference type="GO" id="GO:0006915">
    <property type="term" value="P:apoptotic process"/>
    <property type="evidence" value="ECO:0007669"/>
    <property type="project" value="UniProtKB-KW"/>
</dbReference>
<feature type="compositionally biased region" description="Pro residues" evidence="4">
    <location>
        <begin position="33"/>
        <end position="42"/>
    </location>
</feature>
<dbReference type="InterPro" id="IPR029030">
    <property type="entry name" value="Caspase-like_dom_sf"/>
</dbReference>
<evidence type="ECO:0000256" key="3">
    <source>
        <dbReference type="ARBA" id="ARBA00022807"/>
    </source>
</evidence>
<gene>
    <name evidence="6" type="ORF">BDV98DRAFT_571151</name>
</gene>
<keyword evidence="3" id="KW-0788">Thiol protease</keyword>
<dbReference type="GO" id="GO:0004197">
    <property type="term" value="F:cysteine-type endopeptidase activity"/>
    <property type="evidence" value="ECO:0007669"/>
    <property type="project" value="InterPro"/>
</dbReference>
<keyword evidence="3" id="KW-0378">Hydrolase</keyword>
<dbReference type="EMBL" id="ML178833">
    <property type="protein sequence ID" value="TFK99551.1"/>
    <property type="molecule type" value="Genomic_DNA"/>
</dbReference>
<dbReference type="GO" id="GO:0006508">
    <property type="term" value="P:proteolysis"/>
    <property type="evidence" value="ECO:0007669"/>
    <property type="project" value="InterPro"/>
</dbReference>
<evidence type="ECO:0000313" key="7">
    <source>
        <dbReference type="Proteomes" id="UP000305067"/>
    </source>
</evidence>
<organism evidence="6 7">
    <name type="scientific">Pterulicium gracile</name>
    <dbReference type="NCBI Taxonomy" id="1884261"/>
    <lineage>
        <taxon>Eukaryota</taxon>
        <taxon>Fungi</taxon>
        <taxon>Dikarya</taxon>
        <taxon>Basidiomycota</taxon>
        <taxon>Agaricomycotina</taxon>
        <taxon>Agaricomycetes</taxon>
        <taxon>Agaricomycetidae</taxon>
        <taxon>Agaricales</taxon>
        <taxon>Pleurotineae</taxon>
        <taxon>Pterulaceae</taxon>
        <taxon>Pterulicium</taxon>
    </lineage>
</organism>
<keyword evidence="2" id="KW-0053">Apoptosis</keyword>
<dbReference type="Pfam" id="PF00656">
    <property type="entry name" value="Peptidase_C14"/>
    <property type="match status" value="1"/>
</dbReference>
<dbReference type="InterPro" id="IPR050452">
    <property type="entry name" value="Metacaspase"/>
</dbReference>